<reference evidence="2" key="1">
    <citation type="submission" date="2022-10" db="EMBL/GenBank/DDBJ databases">
        <title>Puccinia triticina Genome sequencing and assembly.</title>
        <authorList>
            <person name="Li C."/>
        </authorList>
    </citation>
    <scope>NUCLEOTIDE SEQUENCE</scope>
    <source>
        <strain evidence="2">Pt15</strain>
    </source>
</reference>
<dbReference type="Proteomes" id="UP001164743">
    <property type="component" value="Chromosome 16A"/>
</dbReference>
<accession>A0ABY7DBY0</accession>
<evidence type="ECO:0000313" key="2">
    <source>
        <dbReference type="EMBL" id="WAQ92457.1"/>
    </source>
</evidence>
<evidence type="ECO:0000313" key="3">
    <source>
        <dbReference type="Proteomes" id="UP001164743"/>
    </source>
</evidence>
<keyword evidence="3" id="KW-1185">Reference proteome</keyword>
<feature type="region of interest" description="Disordered" evidence="1">
    <location>
        <begin position="71"/>
        <end position="94"/>
    </location>
</feature>
<dbReference type="EMBL" id="CP110436">
    <property type="protein sequence ID" value="WAQ92457.1"/>
    <property type="molecule type" value="Genomic_DNA"/>
</dbReference>
<name>A0ABY7DBY0_9BASI</name>
<evidence type="ECO:0000256" key="1">
    <source>
        <dbReference type="SAM" id="MobiDB-lite"/>
    </source>
</evidence>
<proteinExistence type="predicted"/>
<protein>
    <submittedName>
        <fullName evidence="2">Uncharacterized protein</fullName>
    </submittedName>
</protein>
<dbReference type="RefSeq" id="XP_053028012.1">
    <property type="nucleotide sequence ID" value="XM_053164047.1"/>
</dbReference>
<dbReference type="GeneID" id="77804942"/>
<sequence>MRLSERGILDTPSQPIALPRQISQSKQHSQPFRSHTIHKCRSLELADLVHPQQPLINLACFGFLITPPALTSRRDSPRTPPHFPAAKQKQQKHSPLLNVYATLSSSSPSSSISARPASHPLPAQLSCPYPLCYPPSLPTPPPGASPLSSPNGSTAKPGPQPRSTTTQATKPALANTYVLNCPTTLHARSI</sequence>
<feature type="region of interest" description="Disordered" evidence="1">
    <location>
        <begin position="138"/>
        <end position="171"/>
    </location>
</feature>
<gene>
    <name evidence="2" type="ORF">PtA15_16A365</name>
</gene>
<organism evidence="2 3">
    <name type="scientific">Puccinia triticina</name>
    <dbReference type="NCBI Taxonomy" id="208348"/>
    <lineage>
        <taxon>Eukaryota</taxon>
        <taxon>Fungi</taxon>
        <taxon>Dikarya</taxon>
        <taxon>Basidiomycota</taxon>
        <taxon>Pucciniomycotina</taxon>
        <taxon>Pucciniomycetes</taxon>
        <taxon>Pucciniales</taxon>
        <taxon>Pucciniaceae</taxon>
        <taxon>Puccinia</taxon>
    </lineage>
</organism>